<dbReference type="PANTHER" id="PTHR30024">
    <property type="entry name" value="ALIPHATIC SULFONATES-BINDING PROTEIN-RELATED"/>
    <property type="match status" value="1"/>
</dbReference>
<organism evidence="1 2">
    <name type="scientific">Williamsia serinedens</name>
    <dbReference type="NCBI Taxonomy" id="391736"/>
    <lineage>
        <taxon>Bacteria</taxon>
        <taxon>Bacillati</taxon>
        <taxon>Actinomycetota</taxon>
        <taxon>Actinomycetes</taxon>
        <taxon>Mycobacteriales</taxon>
        <taxon>Nocardiaceae</taxon>
        <taxon>Williamsia</taxon>
    </lineage>
</organism>
<comment type="caution">
    <text evidence="1">The sequence shown here is derived from an EMBL/GenBank/DDBJ whole genome shotgun (WGS) entry which is preliminary data.</text>
</comment>
<gene>
    <name evidence="1" type="ORF">LX12_002977</name>
</gene>
<dbReference type="Proteomes" id="UP001205740">
    <property type="component" value="Unassembled WGS sequence"/>
</dbReference>
<dbReference type="Gene3D" id="3.40.190.10">
    <property type="entry name" value="Periplasmic binding protein-like II"/>
    <property type="match status" value="1"/>
</dbReference>
<keyword evidence="2" id="KW-1185">Reference proteome</keyword>
<dbReference type="Gene3D" id="3.40.190.270">
    <property type="match status" value="1"/>
</dbReference>
<reference evidence="1 2" key="1">
    <citation type="submission" date="2022-06" db="EMBL/GenBank/DDBJ databases">
        <title>Genomic Encyclopedia of Archaeal and Bacterial Type Strains, Phase II (KMG-II): from individual species to whole genera.</title>
        <authorList>
            <person name="Goeker M."/>
        </authorList>
    </citation>
    <scope>NUCLEOTIDE SEQUENCE [LARGE SCALE GENOMIC DNA]</scope>
    <source>
        <strain evidence="1 2">DSM 45037</strain>
    </source>
</reference>
<evidence type="ECO:0000313" key="1">
    <source>
        <dbReference type="EMBL" id="MCP2161778.1"/>
    </source>
</evidence>
<protein>
    <submittedName>
        <fullName evidence="1">ABC-type nitrate/sulfonate/bicarbonate transport system, substrate-binding protein</fullName>
    </submittedName>
</protein>
<sequence>MTGASTRTDTLAYSNCPVPNGLLVARESQLLSAVGIDLAVLGGAQGTLHFTYDHPAYTRFGGEVPPLVSEGLRAPGRTRLLGATVFRGRQGFYSSDPAVSSPADLAGRRVGVCASAIRILRGVLGDYRELDPWRQTLVALGTWEARALQNTLRRSGVTLDQVELVPVEVAGVDLPPDRLAASASVNGADLFPAVGAHQATILAGGEVDALFSWLPWAAELEDLAGVAPLVDLEADAANHYASVWTVSAQLVDEDPELVARLVDTVVQAGTWAREHRAETIGIHARNLGVTEPVVLRGFGADFVDHLVPTLGDDALATLANTQRYLVENNLVDHEIDLERWAAPEFLETSLRSAANGEIE</sequence>
<dbReference type="RefSeq" id="WP_253655356.1">
    <property type="nucleotide sequence ID" value="NZ_JAMTCG010000005.1"/>
</dbReference>
<dbReference type="EMBL" id="JAMTCG010000005">
    <property type="protein sequence ID" value="MCP2161778.1"/>
    <property type="molecule type" value="Genomic_DNA"/>
</dbReference>
<evidence type="ECO:0000313" key="2">
    <source>
        <dbReference type="Proteomes" id="UP001205740"/>
    </source>
</evidence>
<proteinExistence type="predicted"/>
<dbReference type="SUPFAM" id="SSF53850">
    <property type="entry name" value="Periplasmic binding protein-like II"/>
    <property type="match status" value="1"/>
</dbReference>
<accession>A0ABT1H5B5</accession>
<name>A0ABT1H5B5_9NOCA</name>